<dbReference type="KEGG" id="aalt:CC77DRAFT_1008916"/>
<dbReference type="GeneID" id="29109160"/>
<evidence type="ECO:0000313" key="2">
    <source>
        <dbReference type="EMBL" id="OAG20908.1"/>
    </source>
</evidence>
<evidence type="ECO:0000313" key="3">
    <source>
        <dbReference type="Proteomes" id="UP000077248"/>
    </source>
</evidence>
<proteinExistence type="predicted"/>
<dbReference type="VEuPathDB" id="FungiDB:CC77DRAFT_1008916"/>
<dbReference type="EMBL" id="KV441478">
    <property type="protein sequence ID" value="OAG20908.1"/>
    <property type="molecule type" value="Genomic_DNA"/>
</dbReference>
<dbReference type="AlphaFoldDB" id="A0A177DNG7"/>
<feature type="region of interest" description="Disordered" evidence="1">
    <location>
        <begin position="25"/>
        <end position="48"/>
    </location>
</feature>
<keyword evidence="3" id="KW-1185">Reference proteome</keyword>
<dbReference type="RefSeq" id="XP_018386329.1">
    <property type="nucleotide sequence ID" value="XM_018523566.1"/>
</dbReference>
<dbReference type="Proteomes" id="UP000077248">
    <property type="component" value="Unassembled WGS sequence"/>
</dbReference>
<protein>
    <submittedName>
        <fullName evidence="2">Uncharacterized protein</fullName>
    </submittedName>
</protein>
<sequence length="147" mass="15850">MHTKAQFDDCKWNFVKSSEGSLYGNKGGASDETVNGAPSGDREAVSPPTSMHSLLTCIRLLQSCSLAERDYPCHVGNTSVISGYLLLMSEPDSRGTRDGSRLTASAPGRMIAQGAPFPTYTQHEAPTAVCAPPPDNKRIAFRKFDLE</sequence>
<organism evidence="2 3">
    <name type="scientific">Alternaria alternata</name>
    <name type="common">Alternaria rot fungus</name>
    <name type="synonym">Torula alternata</name>
    <dbReference type="NCBI Taxonomy" id="5599"/>
    <lineage>
        <taxon>Eukaryota</taxon>
        <taxon>Fungi</taxon>
        <taxon>Dikarya</taxon>
        <taxon>Ascomycota</taxon>
        <taxon>Pezizomycotina</taxon>
        <taxon>Dothideomycetes</taxon>
        <taxon>Pleosporomycetidae</taxon>
        <taxon>Pleosporales</taxon>
        <taxon>Pleosporineae</taxon>
        <taxon>Pleosporaceae</taxon>
        <taxon>Alternaria</taxon>
        <taxon>Alternaria sect. Alternaria</taxon>
        <taxon>Alternaria alternata complex</taxon>
    </lineage>
</organism>
<gene>
    <name evidence="2" type="ORF">CC77DRAFT_1008916</name>
</gene>
<accession>A0A177DNG7</accession>
<evidence type="ECO:0000256" key="1">
    <source>
        <dbReference type="SAM" id="MobiDB-lite"/>
    </source>
</evidence>
<name>A0A177DNG7_ALTAL</name>
<reference evidence="2 3" key="1">
    <citation type="submission" date="2016-05" db="EMBL/GenBank/DDBJ databases">
        <title>Comparative analysis of secretome profiles of manganese(II)-oxidizing ascomycete fungi.</title>
        <authorList>
            <consortium name="DOE Joint Genome Institute"/>
            <person name="Zeiner C.A."/>
            <person name="Purvine S.O."/>
            <person name="Zink E.M."/>
            <person name="Wu S."/>
            <person name="Pasa-Tolic L."/>
            <person name="Chaput D.L."/>
            <person name="Haridas S."/>
            <person name="Grigoriev I.V."/>
            <person name="Santelli C.M."/>
            <person name="Hansel C.M."/>
        </authorList>
    </citation>
    <scope>NUCLEOTIDE SEQUENCE [LARGE SCALE GENOMIC DNA]</scope>
    <source>
        <strain evidence="2 3">SRC1lrK2f</strain>
    </source>
</reference>